<keyword evidence="1" id="KW-0418">Kinase</keyword>
<evidence type="ECO:0000313" key="2">
    <source>
        <dbReference type="Proteomes" id="UP000306327"/>
    </source>
</evidence>
<dbReference type="PANTHER" id="PTHR37807:SF3">
    <property type="entry name" value="OS07G0160300 PROTEIN"/>
    <property type="match status" value="1"/>
</dbReference>
<dbReference type="PANTHER" id="PTHR37807">
    <property type="entry name" value="OS07G0160300 PROTEIN"/>
    <property type="match status" value="1"/>
</dbReference>
<dbReference type="Gene3D" id="3.40.50.300">
    <property type="entry name" value="P-loop containing nucleotide triphosphate hydrolases"/>
    <property type="match status" value="1"/>
</dbReference>
<organism evidence="1 2">
    <name type="scientific">Enterobacter cancerogenus</name>
    <dbReference type="NCBI Taxonomy" id="69218"/>
    <lineage>
        <taxon>Bacteria</taxon>
        <taxon>Pseudomonadati</taxon>
        <taxon>Pseudomonadota</taxon>
        <taxon>Gammaproteobacteria</taxon>
        <taxon>Enterobacterales</taxon>
        <taxon>Enterobacteriaceae</taxon>
        <taxon>Enterobacter</taxon>
        <taxon>Enterobacter cloacae complex</taxon>
    </lineage>
</organism>
<protein>
    <submittedName>
        <fullName evidence="1">Adenylyl-sulfate kinase</fullName>
    </submittedName>
</protein>
<gene>
    <name evidence="1" type="ORF">EcCFBP13530_23845</name>
</gene>
<reference evidence="1 2" key="1">
    <citation type="journal article" date="2019" name="Sci. Rep.">
        <title>Differences in resource use lead to coexistence of seed-transmitted microbial populations.</title>
        <authorList>
            <person name="Torres-Cortes G."/>
            <person name="Garcia B.J."/>
            <person name="Compant S."/>
            <person name="Rezki S."/>
            <person name="Jones P."/>
            <person name="Preveaux A."/>
            <person name="Briand M."/>
            <person name="Roulet A."/>
            <person name="Bouchez O."/>
            <person name="Jacobson D."/>
            <person name="Barret M."/>
        </authorList>
    </citation>
    <scope>NUCLEOTIDE SEQUENCE [LARGE SCALE GENOMIC DNA]</scope>
    <source>
        <strain evidence="1 2">CFBP13530</strain>
    </source>
</reference>
<keyword evidence="1" id="KW-0808">Transferase</keyword>
<proteinExistence type="predicted"/>
<name>A0AB38NXC1_9ENTR</name>
<dbReference type="SUPFAM" id="SSF52540">
    <property type="entry name" value="P-loop containing nucleoside triphosphate hydrolases"/>
    <property type="match status" value="1"/>
</dbReference>
<dbReference type="RefSeq" id="WP_137273625.1">
    <property type="nucleotide sequence ID" value="NZ_QGAL01000019.1"/>
</dbReference>
<evidence type="ECO:0000313" key="1">
    <source>
        <dbReference type="EMBL" id="TKK12375.1"/>
    </source>
</evidence>
<dbReference type="Proteomes" id="UP000306327">
    <property type="component" value="Unassembled WGS sequence"/>
</dbReference>
<dbReference type="GO" id="GO:0016301">
    <property type="term" value="F:kinase activity"/>
    <property type="evidence" value="ECO:0007669"/>
    <property type="project" value="UniProtKB-KW"/>
</dbReference>
<dbReference type="EMBL" id="QGAL01000019">
    <property type="protein sequence ID" value="TKK12375.1"/>
    <property type="molecule type" value="Genomic_DNA"/>
</dbReference>
<dbReference type="InterPro" id="IPR027417">
    <property type="entry name" value="P-loop_NTPase"/>
</dbReference>
<dbReference type="Pfam" id="PF13671">
    <property type="entry name" value="AAA_33"/>
    <property type="match status" value="1"/>
</dbReference>
<sequence length="177" mass="20283">MLIIINGLPGSGKSTVAKMLCEKLSAVYLRVDTVEQAILSAFEPERKPGPEGYFVIYALARENLKLESTVVTDSVNDINLVRDAFRDIAISLEIPFIEIEIICSDKEQHRHRVENRVSDIPGLTVPDWEKVQSRHYERWYREHIQLDTAKLTVTECVNRILALTEQDRIGNNLTIHR</sequence>
<accession>A0AB38NXC1</accession>
<comment type="caution">
    <text evidence="1">The sequence shown here is derived from an EMBL/GenBank/DDBJ whole genome shotgun (WGS) entry which is preliminary data.</text>
</comment>
<dbReference type="AlphaFoldDB" id="A0AB38NXC1"/>